<dbReference type="PROSITE" id="PS51186">
    <property type="entry name" value="GNAT"/>
    <property type="match status" value="1"/>
</dbReference>
<reference evidence="4 5" key="1">
    <citation type="submission" date="2011-02" db="EMBL/GenBank/DDBJ databases">
        <authorList>
            <person name="Muzny D."/>
            <person name="Qin X."/>
            <person name="Deng J."/>
            <person name="Jiang H."/>
            <person name="Liu Y."/>
            <person name="Qu J."/>
            <person name="Song X.-Z."/>
            <person name="Zhang L."/>
            <person name="Thornton R."/>
            <person name="Coyle M."/>
            <person name="Francisco L."/>
            <person name="Jackson L."/>
            <person name="Javaid M."/>
            <person name="Korchina V."/>
            <person name="Kovar C."/>
            <person name="Mata R."/>
            <person name="Mathew T."/>
            <person name="Ngo R."/>
            <person name="Nguyen L."/>
            <person name="Nguyen N."/>
            <person name="Okwuonu G."/>
            <person name="Ongeri F."/>
            <person name="Pham C."/>
            <person name="Simmons D."/>
            <person name="Wilczek-Boney K."/>
            <person name="Hale W."/>
            <person name="Jakkamsetti A."/>
            <person name="Pham P."/>
            <person name="Ruth R."/>
            <person name="San Lucas F."/>
            <person name="Warren J."/>
            <person name="Zhang J."/>
            <person name="Zhao Z."/>
            <person name="Zhou C."/>
            <person name="Zhu D."/>
            <person name="Lee S."/>
            <person name="Bess C."/>
            <person name="Blankenburg K."/>
            <person name="Forbes L."/>
            <person name="Fu Q."/>
            <person name="Gubbala S."/>
            <person name="Hirani K."/>
            <person name="Jayaseelan J.C."/>
            <person name="Lara F."/>
            <person name="Munidasa M."/>
            <person name="Palculict T."/>
            <person name="Patil S."/>
            <person name="Pu L.-L."/>
            <person name="Saada N."/>
            <person name="Tang L."/>
            <person name="Weissenberger G."/>
            <person name="Zhu Y."/>
            <person name="Hemphill L."/>
            <person name="Shang Y."/>
            <person name="Youmans B."/>
            <person name="Ayvaz T."/>
            <person name="Ross M."/>
            <person name="Santibanez J."/>
            <person name="Aqrawi P."/>
            <person name="Gross S."/>
            <person name="Joshi V."/>
            <person name="Fowler G."/>
            <person name="Nazareth L."/>
            <person name="Reid J."/>
            <person name="Worley K."/>
            <person name="Petrosino J."/>
            <person name="Highlander S."/>
            <person name="Gibbs R."/>
        </authorList>
    </citation>
    <scope>NUCLEOTIDE SEQUENCE [LARGE SCALE GENOMIC DNA]</scope>
    <source>
        <strain evidence="4 5">ATCC BAA-1200</strain>
    </source>
</reference>
<keyword evidence="2" id="KW-0012">Acyltransferase</keyword>
<name>F2BAZ3_9NEIS</name>
<sequence>MAIENAGFTPEEAATEAAMAERIRTIADSFIVARTDGGRIAGYVVGSVTAARYISDDLFAQSRPNPASGGFQTILSLATHPDLRGQGIASRLLEELAASCRRKQREGITLTCLANLIPFYQKHGYANEGVSASEHAGEVWYNLVKTL</sequence>
<dbReference type="GO" id="GO:0008080">
    <property type="term" value="F:N-acetyltransferase activity"/>
    <property type="evidence" value="ECO:0007669"/>
    <property type="project" value="UniProtKB-ARBA"/>
</dbReference>
<feature type="domain" description="N-acetyltransferase" evidence="3">
    <location>
        <begin position="1"/>
        <end position="147"/>
    </location>
</feature>
<gene>
    <name evidence="4" type="ORF">HMPREF9123_0895</name>
</gene>
<accession>F2BAZ3</accession>
<dbReference type="HOGENOM" id="CLU_061829_2_0_4"/>
<dbReference type="PANTHER" id="PTHR10908:SF0">
    <property type="entry name" value="SEROTONIN N-ACETYLTRANSFERASE"/>
    <property type="match status" value="1"/>
</dbReference>
<dbReference type="InterPro" id="IPR000182">
    <property type="entry name" value="GNAT_dom"/>
</dbReference>
<dbReference type="SUPFAM" id="SSF55729">
    <property type="entry name" value="Acyl-CoA N-acyltransferases (Nat)"/>
    <property type="match status" value="1"/>
</dbReference>
<dbReference type="PANTHER" id="PTHR10908">
    <property type="entry name" value="SEROTONIN N-ACETYLTRANSFERASE"/>
    <property type="match status" value="1"/>
</dbReference>
<keyword evidence="1 4" id="KW-0808">Transferase</keyword>
<organism evidence="4 5">
    <name type="scientific">Neisseria bacilliformis ATCC BAA-1200</name>
    <dbReference type="NCBI Taxonomy" id="888742"/>
    <lineage>
        <taxon>Bacteria</taxon>
        <taxon>Pseudomonadati</taxon>
        <taxon>Pseudomonadota</taxon>
        <taxon>Betaproteobacteria</taxon>
        <taxon>Neisseriales</taxon>
        <taxon>Neisseriaceae</taxon>
        <taxon>Neisseria</taxon>
    </lineage>
</organism>
<evidence type="ECO:0000313" key="4">
    <source>
        <dbReference type="EMBL" id="EGF11403.1"/>
    </source>
</evidence>
<dbReference type="OrthoDB" id="9800962at2"/>
<dbReference type="InterPro" id="IPR051635">
    <property type="entry name" value="SNAT-like"/>
</dbReference>
<dbReference type="CDD" id="cd04301">
    <property type="entry name" value="NAT_SF"/>
    <property type="match status" value="1"/>
</dbReference>
<dbReference type="EMBL" id="AFAY01000018">
    <property type="protein sequence ID" value="EGF11403.1"/>
    <property type="molecule type" value="Genomic_DNA"/>
</dbReference>
<evidence type="ECO:0000256" key="2">
    <source>
        <dbReference type="ARBA" id="ARBA00023315"/>
    </source>
</evidence>
<dbReference type="InterPro" id="IPR016181">
    <property type="entry name" value="Acyl_CoA_acyltransferase"/>
</dbReference>
<dbReference type="Pfam" id="PF13508">
    <property type="entry name" value="Acetyltransf_7"/>
    <property type="match status" value="1"/>
</dbReference>
<comment type="caution">
    <text evidence="4">The sequence shown here is derived from an EMBL/GenBank/DDBJ whole genome shotgun (WGS) entry which is preliminary data.</text>
</comment>
<proteinExistence type="predicted"/>
<evidence type="ECO:0000313" key="5">
    <source>
        <dbReference type="Proteomes" id="UP000004105"/>
    </source>
</evidence>
<protein>
    <submittedName>
        <fullName evidence="4">GNAT family acetyltransferase</fullName>
    </submittedName>
</protein>
<dbReference type="STRING" id="267212.GCA_001063965_01207"/>
<evidence type="ECO:0000256" key="1">
    <source>
        <dbReference type="ARBA" id="ARBA00022679"/>
    </source>
</evidence>
<keyword evidence="5" id="KW-1185">Reference proteome</keyword>
<dbReference type="Gene3D" id="3.40.630.30">
    <property type="match status" value="1"/>
</dbReference>
<dbReference type="Proteomes" id="UP000004105">
    <property type="component" value="Unassembled WGS sequence"/>
</dbReference>
<dbReference type="AlphaFoldDB" id="F2BAZ3"/>
<evidence type="ECO:0000259" key="3">
    <source>
        <dbReference type="PROSITE" id="PS51186"/>
    </source>
</evidence>